<comment type="caution">
    <text evidence="2">The sequence shown here is derived from an EMBL/GenBank/DDBJ whole genome shotgun (WGS) entry which is preliminary data.</text>
</comment>
<feature type="transmembrane region" description="Helical" evidence="1">
    <location>
        <begin position="96"/>
        <end position="117"/>
    </location>
</feature>
<proteinExistence type="predicted"/>
<dbReference type="RefSeq" id="WP_128768201.1">
    <property type="nucleotide sequence ID" value="NZ_RXOC01000002.1"/>
</dbReference>
<evidence type="ECO:0000256" key="1">
    <source>
        <dbReference type="SAM" id="Phobius"/>
    </source>
</evidence>
<gene>
    <name evidence="2" type="ORF">EKH83_04535</name>
</gene>
<keyword evidence="1" id="KW-0812">Transmembrane</keyword>
<feature type="transmembrane region" description="Helical" evidence="1">
    <location>
        <begin position="49"/>
        <end position="75"/>
    </location>
</feature>
<organism evidence="2 3">
    <name type="scientific">Arcticibacter tournemirensis</name>
    <dbReference type="NCBI Taxonomy" id="699437"/>
    <lineage>
        <taxon>Bacteria</taxon>
        <taxon>Pseudomonadati</taxon>
        <taxon>Bacteroidota</taxon>
        <taxon>Sphingobacteriia</taxon>
        <taxon>Sphingobacteriales</taxon>
        <taxon>Sphingobacteriaceae</taxon>
        <taxon>Arcticibacter</taxon>
    </lineage>
</organism>
<sequence>MKMFSVLRRSLHHEGFLIFLSICSFLLFPWLSRHVDVTAAPVDPGIFSLVLTALLAFLVFKSVTWWAIRIIWPVFAEYSELHFERNFKSLLPVQKVVIYLGFYMLLLLGFVWTLGALM</sequence>
<keyword evidence="1" id="KW-1133">Transmembrane helix</keyword>
<dbReference type="EMBL" id="RXOC01000002">
    <property type="protein sequence ID" value="RXF71953.1"/>
    <property type="molecule type" value="Genomic_DNA"/>
</dbReference>
<evidence type="ECO:0000313" key="2">
    <source>
        <dbReference type="EMBL" id="RXF71953.1"/>
    </source>
</evidence>
<reference evidence="2 3" key="1">
    <citation type="submission" date="2018-12" db="EMBL/GenBank/DDBJ databases">
        <title>The Draft Genome Sequence of the Soil Bacterium Pedobacter tournemirensis R1.</title>
        <authorList>
            <person name="He J."/>
        </authorList>
    </citation>
    <scope>NUCLEOTIDE SEQUENCE [LARGE SCALE GENOMIC DNA]</scope>
    <source>
        <strain evidence="2 3">R1</strain>
    </source>
</reference>
<dbReference type="Proteomes" id="UP000290848">
    <property type="component" value="Unassembled WGS sequence"/>
</dbReference>
<accession>A0A4Q0MFH6</accession>
<protein>
    <submittedName>
        <fullName evidence="2">Uncharacterized protein</fullName>
    </submittedName>
</protein>
<keyword evidence="1" id="KW-0472">Membrane</keyword>
<dbReference type="AlphaFoldDB" id="A0A4Q0MFH6"/>
<name>A0A4Q0MFH6_9SPHI</name>
<evidence type="ECO:0000313" key="3">
    <source>
        <dbReference type="Proteomes" id="UP000290848"/>
    </source>
</evidence>